<keyword evidence="1" id="KW-0812">Transmembrane</keyword>
<dbReference type="EMBL" id="GL636434">
    <property type="protein sequence ID" value="EFW11064.1"/>
    <property type="molecule type" value="Genomic_DNA"/>
</dbReference>
<proteinExistence type="predicted"/>
<sequence>MFTKKAAYLKTAQGFELKWRQRDKRDKTIAFIIAGVGTAFGLLSLIAIIILLPLKQTNIELYVAD</sequence>
<gene>
    <name evidence="2" type="primary">triG</name>
    <name evidence="2" type="ORF">SSYM_0286</name>
</gene>
<protein>
    <submittedName>
        <fullName evidence="2">Putative TriG conjugal transfer protein</fullName>
    </submittedName>
</protein>
<accession>E9CQV7</accession>
<dbReference type="Proteomes" id="UP000013568">
    <property type="component" value="Unassembled WGS sequence"/>
</dbReference>
<keyword evidence="1" id="KW-0472">Membrane</keyword>
<keyword evidence="3" id="KW-1185">Reference proteome</keyword>
<feature type="transmembrane region" description="Helical" evidence="1">
    <location>
        <begin position="28"/>
        <end position="52"/>
    </location>
</feature>
<keyword evidence="1" id="KW-1133">Transmembrane helix</keyword>
<evidence type="ECO:0000256" key="1">
    <source>
        <dbReference type="SAM" id="Phobius"/>
    </source>
</evidence>
<evidence type="ECO:0000313" key="3">
    <source>
        <dbReference type="Proteomes" id="UP000013568"/>
    </source>
</evidence>
<evidence type="ECO:0000313" key="2">
    <source>
        <dbReference type="EMBL" id="EFW11064.1"/>
    </source>
</evidence>
<reference evidence="3" key="1">
    <citation type="journal article" date="2011" name="Genome Biol. Evol.">
        <title>Massive genomic decay in Serratia symbiotica, a recently evolved symbiont of aphids.</title>
        <authorList>
            <person name="Burke G.R."/>
            <person name="Moran N.A."/>
        </authorList>
    </citation>
    <scope>NUCLEOTIDE SEQUENCE [LARGE SCALE GENOMIC DNA]</scope>
    <source>
        <strain evidence="3">Tucson</strain>
    </source>
</reference>
<dbReference type="HOGENOM" id="CLU_2855261_0_0_6"/>
<dbReference type="AlphaFoldDB" id="E9CQV7"/>
<name>E9CQV7_9GAMM</name>
<organism evidence="2 3">
    <name type="scientific">Serratia symbiotica str. Tucson</name>
    <dbReference type="NCBI Taxonomy" id="914128"/>
    <lineage>
        <taxon>Bacteria</taxon>
        <taxon>Pseudomonadati</taxon>
        <taxon>Pseudomonadota</taxon>
        <taxon>Gammaproteobacteria</taxon>
        <taxon>Enterobacterales</taxon>
        <taxon>Yersiniaceae</taxon>
        <taxon>Serratia</taxon>
        <taxon>Serratia symbiotica</taxon>
    </lineage>
</organism>
<feature type="non-terminal residue" evidence="2">
    <location>
        <position position="65"/>
    </location>
</feature>